<protein>
    <submittedName>
        <fullName evidence="2">Lactonase family protein</fullName>
    </submittedName>
</protein>
<dbReference type="EMBL" id="JAHXRF010000008">
    <property type="protein sequence ID" value="MBW4865649.1"/>
    <property type="molecule type" value="Genomic_DNA"/>
</dbReference>
<organism evidence="2 3">
    <name type="scientific">Segatella salivae</name>
    <dbReference type="NCBI Taxonomy" id="228604"/>
    <lineage>
        <taxon>Bacteria</taxon>
        <taxon>Pseudomonadati</taxon>
        <taxon>Bacteroidota</taxon>
        <taxon>Bacteroidia</taxon>
        <taxon>Bacteroidales</taxon>
        <taxon>Prevotellaceae</taxon>
        <taxon>Segatella</taxon>
    </lineage>
</organism>
<evidence type="ECO:0000313" key="2">
    <source>
        <dbReference type="EMBL" id="MBW4865649.1"/>
    </source>
</evidence>
<dbReference type="InterPro" id="IPR050282">
    <property type="entry name" value="Cycloisomerase_2"/>
</dbReference>
<dbReference type="GO" id="GO:0017057">
    <property type="term" value="F:6-phosphogluconolactonase activity"/>
    <property type="evidence" value="ECO:0007669"/>
    <property type="project" value="TreeGrafter"/>
</dbReference>
<dbReference type="Proteomes" id="UP001196873">
    <property type="component" value="Unassembled WGS sequence"/>
</dbReference>
<dbReference type="Pfam" id="PF10282">
    <property type="entry name" value="Lactonase"/>
    <property type="match status" value="1"/>
</dbReference>
<evidence type="ECO:0000313" key="3">
    <source>
        <dbReference type="Proteomes" id="UP001196873"/>
    </source>
</evidence>
<comment type="caution">
    <text evidence="2">The sequence shown here is derived from an EMBL/GenBank/DDBJ whole genome shotgun (WGS) entry which is preliminary data.</text>
</comment>
<dbReference type="GO" id="GO:0005829">
    <property type="term" value="C:cytosol"/>
    <property type="evidence" value="ECO:0007669"/>
    <property type="project" value="TreeGrafter"/>
</dbReference>
<feature type="signal peptide" evidence="1">
    <location>
        <begin position="1"/>
        <end position="21"/>
    </location>
</feature>
<dbReference type="InterPro" id="IPR019405">
    <property type="entry name" value="Lactonase_7-beta_prop"/>
</dbReference>
<feature type="chain" id="PRO_5043789552" evidence="1">
    <location>
        <begin position="22"/>
        <end position="366"/>
    </location>
</feature>
<proteinExistence type="predicted"/>
<sequence>MKTKTIVLSVVASALPALCIASNKLNMVIGTYTDNGSKGVYSFLFDQQTGKATAQHSLALKNPSYLAFAPNGRYFYAVSENNDTTASLNAIAFERDGSMKLVNTQRTHGEDPCYVETDGHVVMTANYSGGSLSVFPIAADGSLKPMASQHKGTIGGPDLTRQDKPHVHCTRFTKDGYMLATNFSADQILSFKYNKTAGTLTPYSMPVDVDKDSGPRHLTFSPNGKDVYLMSELSGDITAFHYANGLLKRFQTIAADDAKARGGADIHLSPDGKFVYASTRLKGDGITIFKRLASGKLVRVGQQPTGLHPRNFIITPNGKFVLVACRDANKIQVYARNPQTGLLSDTHQDILVQHPVCVKFAPAQHQ</sequence>
<dbReference type="PANTHER" id="PTHR30344">
    <property type="entry name" value="6-PHOSPHOGLUCONOLACTONASE-RELATED"/>
    <property type="match status" value="1"/>
</dbReference>
<keyword evidence="1" id="KW-0732">Signal</keyword>
<gene>
    <name evidence="2" type="ORF">KZY68_06415</name>
</gene>
<dbReference type="PANTHER" id="PTHR30344:SF1">
    <property type="entry name" value="6-PHOSPHOGLUCONOLACTONASE"/>
    <property type="match status" value="1"/>
</dbReference>
<accession>A0AAW4NSJ1</accession>
<dbReference type="AlphaFoldDB" id="A0AAW4NSJ1"/>
<dbReference type="FunFam" id="2.130.10.10:FF:000306">
    <property type="entry name" value="3-carboxymuconate cyclase"/>
    <property type="match status" value="1"/>
</dbReference>
<dbReference type="RefSeq" id="WP_219427716.1">
    <property type="nucleotide sequence ID" value="NZ_JAHXRD010000009.1"/>
</dbReference>
<reference evidence="2" key="1">
    <citation type="submission" date="2021-07" db="EMBL/GenBank/DDBJ databases">
        <title>Genomic diversity and antimicrobial resistance of Prevotella spp. isolated from chronic lung disease airways.</title>
        <authorList>
            <person name="Webb K.A."/>
            <person name="Olagoke O.S."/>
            <person name="Baird T."/>
            <person name="Neill J."/>
            <person name="Pham A."/>
            <person name="Wells T.J."/>
            <person name="Ramsay K.A."/>
            <person name="Bell S.C."/>
            <person name="Sarovich D.S."/>
            <person name="Price E.P."/>
        </authorList>
    </citation>
    <scope>NUCLEOTIDE SEQUENCE</scope>
    <source>
        <strain evidence="2">SCHI0047.S.3</strain>
    </source>
</reference>
<name>A0AAW4NSJ1_9BACT</name>
<evidence type="ECO:0000256" key="1">
    <source>
        <dbReference type="SAM" id="SignalP"/>
    </source>
</evidence>